<dbReference type="Pfam" id="PF19404">
    <property type="entry name" value="DUF5977"/>
    <property type="match status" value="2"/>
</dbReference>
<name>A0ABU7I8V8_9SPHI</name>
<evidence type="ECO:0000313" key="3">
    <source>
        <dbReference type="Proteomes" id="UP001336835"/>
    </source>
</evidence>
<feature type="domain" description="DUF5977" evidence="1">
    <location>
        <begin position="1131"/>
        <end position="1190"/>
    </location>
</feature>
<sequence length="1316" mass="147653">MKFWTLLILIFTFFISHDAIGQNVSEVPKAPEVASLNKYIDFPVNKSTGTTNIDIPLYNLVANGFSLPISLSYHTGGIKVSEVSGVAGLGWSLNVGGTISRSIKGLPDENYYAVHGFAPITVSATAPAQFNVYGKDLEPDVFYFNVNGYSGKFVMDKDHRIHLIPEQDIKIELDTTVASIETFAKWILITPDGNRYNFEGVYDHGKVFDGSSSPYDQANYINAWHLSSIITTVADTINFQYKINAYHNRVNSGGVTTLLTTSPACANCSTTPVDSWISSNTISKITSKNIEISFNYKNELREDVEVSNNFTRALDNIEIKDLWSSEIIKNIQLTTSYFQSNDNIAVSPSLGINSAIQYTAETYQQKRLRLDEIKEMSGTGISLPSYKFSYNKNNAVNKLPNRLSNAQDHWGYYNGQSQNLCLIGKYTFNLHDCTAYLADRNSNEEYKKAFILDEIVFPTGGITKIFYDNLIPASNYPGVRVKKIMSVSGETAIVQEKNYIYSGYHITGGLPIYAQRPTIPDALSWMDYAAAYGGDLSKPLEHAGENGWTVYTMNDCGSNNVLDIYMAMSNSVNYTGELAGNYAYYDQVVEYQSGNGSVESNYSTEEIDDYISNTELYPLVFSKPALNAGKLLSEIYKREDGQPIKRINYTYDSYYRRIIDSKDAARYYALPCLETLSFYDLYTGSSFLIKKEEISYEGEFPTVKTNTVTTTYEYNGIPEILKNRAWASLPKLFRNAPLHHLVNTEKVQQSDGSLVTNSTKYVFDYFNQLQDVQDCDISSLAIEQAIKANMVTLPVEQLKILTKNSIEKIIGGSLNQYQLAENINYPKQINLKQVRVLELPEPLVYNQSFNSSIVANGGSLYFKFNSNYKTKFYFDFYDQKNNVLQYHETGKPNSSVIWGYKQSLPIAKAINATLNEIYYQGFEESKNTNIISNEVNAHNGANYYLGNSLLVEWNKPNSKNYIITYWYFNNTEWKYGEQVYSGPLNLNVGTAYDDICIYPEDAQMLVYNYKPSAGISSITDIRSQTTYYSYDGLSRLSMLRDYNKDIMKAYIYHYKEATSPFFNVAKSITLNKNNCPSQAVGSTVTYTVPAGRYTSPFSQKEADDMALKDISENGQSYVNNLGECTGGTQLYYNVEMYQTFTAICNPGQTGDEVGYGIDPGEFSSAISQADANAKAYNKLQTEGQRQANQTCHDTSPVEWESTVSDNNCKVTSIKFYNVAGTMLMYEINASQLANMYDINYVPGGSYKIVVGVQGGYYNGQTGYKTFKMQVSAPSTSTIQSCQNHPQGGNTSNYTFNNVFLGNLSSLKFLLSESNCN</sequence>
<evidence type="ECO:0000313" key="2">
    <source>
        <dbReference type="EMBL" id="MEE1945895.1"/>
    </source>
</evidence>
<proteinExistence type="predicted"/>
<organism evidence="2 3">
    <name type="scientific">Pedobacter albus</name>
    <dbReference type="NCBI Taxonomy" id="3113905"/>
    <lineage>
        <taxon>Bacteria</taxon>
        <taxon>Pseudomonadati</taxon>
        <taxon>Bacteroidota</taxon>
        <taxon>Sphingobacteriia</taxon>
        <taxon>Sphingobacteriales</taxon>
        <taxon>Sphingobacteriaceae</taxon>
        <taxon>Pedobacter</taxon>
    </lineage>
</organism>
<protein>
    <submittedName>
        <fullName evidence="2">DUF5977 domain-containing protein</fullName>
    </submittedName>
</protein>
<evidence type="ECO:0000259" key="1">
    <source>
        <dbReference type="Pfam" id="PF19404"/>
    </source>
</evidence>
<dbReference type="RefSeq" id="WP_330108214.1">
    <property type="nucleotide sequence ID" value="NZ_JAZDQT010000002.1"/>
</dbReference>
<feature type="domain" description="DUF5977" evidence="1">
    <location>
        <begin position="1061"/>
        <end position="1125"/>
    </location>
</feature>
<dbReference type="EMBL" id="JAZDQT010000002">
    <property type="protein sequence ID" value="MEE1945895.1"/>
    <property type="molecule type" value="Genomic_DNA"/>
</dbReference>
<gene>
    <name evidence="2" type="ORF">VRU48_12310</name>
</gene>
<reference evidence="2 3" key="1">
    <citation type="submission" date="2024-01" db="EMBL/GenBank/DDBJ databases">
        <title>Pedobacter sp. nov., isolated from fresh soil.</title>
        <authorList>
            <person name="Le N.T.T."/>
        </authorList>
    </citation>
    <scope>NUCLEOTIDE SEQUENCE [LARGE SCALE GENOMIC DNA]</scope>
    <source>
        <strain evidence="2 3">KR3-3</strain>
    </source>
</reference>
<dbReference type="Proteomes" id="UP001336835">
    <property type="component" value="Unassembled WGS sequence"/>
</dbReference>
<keyword evidence="3" id="KW-1185">Reference proteome</keyword>
<dbReference type="InterPro" id="IPR046020">
    <property type="entry name" value="DUF5977"/>
</dbReference>
<accession>A0ABU7I8V8</accession>
<comment type="caution">
    <text evidence="2">The sequence shown here is derived from an EMBL/GenBank/DDBJ whole genome shotgun (WGS) entry which is preliminary data.</text>
</comment>